<organism evidence="1 2">
    <name type="scientific">Solanum tuberosum</name>
    <name type="common">Potato</name>
    <dbReference type="NCBI Taxonomy" id="4113"/>
    <lineage>
        <taxon>Eukaryota</taxon>
        <taxon>Viridiplantae</taxon>
        <taxon>Streptophyta</taxon>
        <taxon>Embryophyta</taxon>
        <taxon>Tracheophyta</taxon>
        <taxon>Spermatophyta</taxon>
        <taxon>Magnoliopsida</taxon>
        <taxon>eudicotyledons</taxon>
        <taxon>Gunneridae</taxon>
        <taxon>Pentapetalae</taxon>
        <taxon>asterids</taxon>
        <taxon>lamiids</taxon>
        <taxon>Solanales</taxon>
        <taxon>Solanaceae</taxon>
        <taxon>Solanoideae</taxon>
        <taxon>Solaneae</taxon>
        <taxon>Solanum</taxon>
    </lineage>
</organism>
<accession>M1AP23</accession>
<keyword evidence="2" id="KW-1185">Reference proteome</keyword>
<sequence>MIEKNKNLPNIRGQRDILSITGASFNGHKDVTSYLFEVTNFDLLQQQERLNLLHTTIQNEMYGNLGFLLVVTRDYPGIIWRVDDKMHNILHVAVLYRVDNDGNSILHLAGKLGEPIFSKQKSSGQMEALKNKLVQSVPPNADNNNNAVFVESLQQLFHFLRFLEQHYKCKERYCGSIYILDVAGTREPLMVPKRIFDLAHYSAEDLLK</sequence>
<dbReference type="Gramene" id="PGSC0003DMT400027033">
    <property type="protein sequence ID" value="PGSC0003DMT400027033"/>
    <property type="gene ID" value="PGSC0003DMG400010429"/>
</dbReference>
<dbReference type="ExpressionAtlas" id="M1AP23">
    <property type="expression patterns" value="baseline"/>
</dbReference>
<name>M1AP23_SOLTU</name>
<dbReference type="AlphaFoldDB" id="M1AP23"/>
<reference evidence="2" key="1">
    <citation type="journal article" date="2011" name="Nature">
        <title>Genome sequence and analysis of the tuber crop potato.</title>
        <authorList>
            <consortium name="The Potato Genome Sequencing Consortium"/>
        </authorList>
    </citation>
    <scope>NUCLEOTIDE SEQUENCE [LARGE SCALE GENOMIC DNA]</scope>
    <source>
        <strain evidence="2">cv. DM1-3 516 R44</strain>
    </source>
</reference>
<dbReference type="EnsemblPlants" id="PGSC0003DMT400027033">
    <property type="protein sequence ID" value="PGSC0003DMT400027033"/>
    <property type="gene ID" value="PGSC0003DMG400010429"/>
</dbReference>
<dbReference type="Proteomes" id="UP000011115">
    <property type="component" value="Unassembled WGS sequence"/>
</dbReference>
<protein>
    <submittedName>
        <fullName evidence="1">Uncharacterized protein</fullName>
    </submittedName>
</protein>
<dbReference type="HOGENOM" id="CLU_1322909_0_0_1"/>
<dbReference type="PaxDb" id="4113-PGSC0003DMT400027033"/>
<evidence type="ECO:0000313" key="1">
    <source>
        <dbReference type="EnsemblPlants" id="PGSC0003DMT400027033"/>
    </source>
</evidence>
<dbReference type="InParanoid" id="M1AP23"/>
<proteinExistence type="predicted"/>
<reference evidence="1" key="2">
    <citation type="submission" date="2015-06" db="UniProtKB">
        <authorList>
            <consortium name="EnsemblPlants"/>
        </authorList>
    </citation>
    <scope>IDENTIFICATION</scope>
    <source>
        <strain evidence="1">DM1-3 516 R44</strain>
    </source>
</reference>
<evidence type="ECO:0000313" key="2">
    <source>
        <dbReference type="Proteomes" id="UP000011115"/>
    </source>
</evidence>